<feature type="domain" description="AIG1-type G" evidence="4">
    <location>
        <begin position="255"/>
        <end position="454"/>
    </location>
</feature>
<dbReference type="PROSITE" id="PS51720">
    <property type="entry name" value="G_AIG1"/>
    <property type="match status" value="2"/>
</dbReference>
<evidence type="ECO:0000256" key="3">
    <source>
        <dbReference type="ARBA" id="ARBA00023134"/>
    </source>
</evidence>
<evidence type="ECO:0000313" key="5">
    <source>
        <dbReference type="EMBL" id="MEQ2207810.1"/>
    </source>
</evidence>
<keyword evidence="3" id="KW-0342">GTP-binding</keyword>
<evidence type="ECO:0000313" key="6">
    <source>
        <dbReference type="Proteomes" id="UP001434883"/>
    </source>
</evidence>
<feature type="non-terminal residue" evidence="5">
    <location>
        <position position="1"/>
    </location>
</feature>
<name>A0ABV0RI31_9TELE</name>
<organism evidence="5 6">
    <name type="scientific">Xenoophorus captivus</name>
    <dbReference type="NCBI Taxonomy" id="1517983"/>
    <lineage>
        <taxon>Eukaryota</taxon>
        <taxon>Metazoa</taxon>
        <taxon>Chordata</taxon>
        <taxon>Craniata</taxon>
        <taxon>Vertebrata</taxon>
        <taxon>Euteleostomi</taxon>
        <taxon>Actinopterygii</taxon>
        <taxon>Neopterygii</taxon>
        <taxon>Teleostei</taxon>
        <taxon>Neoteleostei</taxon>
        <taxon>Acanthomorphata</taxon>
        <taxon>Ovalentaria</taxon>
        <taxon>Atherinomorphae</taxon>
        <taxon>Cyprinodontiformes</taxon>
        <taxon>Goodeidae</taxon>
        <taxon>Xenoophorus</taxon>
    </lineage>
</organism>
<keyword evidence="2" id="KW-0547">Nucleotide-binding</keyword>
<proteinExistence type="inferred from homology"/>
<dbReference type="Proteomes" id="UP001434883">
    <property type="component" value="Unassembled WGS sequence"/>
</dbReference>
<accession>A0ABV0RI31</accession>
<dbReference type="InterPro" id="IPR006703">
    <property type="entry name" value="G_AIG1"/>
</dbReference>
<gene>
    <name evidence="5" type="ORF">XENOCAPTIV_019065</name>
</gene>
<evidence type="ECO:0000256" key="1">
    <source>
        <dbReference type="ARBA" id="ARBA00008535"/>
    </source>
</evidence>
<dbReference type="Gene3D" id="3.40.50.300">
    <property type="entry name" value="P-loop containing nucleotide triphosphate hydrolases"/>
    <property type="match status" value="2"/>
</dbReference>
<feature type="domain" description="AIG1-type G" evidence="4">
    <location>
        <begin position="50"/>
        <end position="249"/>
    </location>
</feature>
<evidence type="ECO:0000259" key="4">
    <source>
        <dbReference type="PROSITE" id="PS51720"/>
    </source>
</evidence>
<dbReference type="InterPro" id="IPR045058">
    <property type="entry name" value="GIMA/IAN/Toc"/>
</dbReference>
<dbReference type="EMBL" id="JAHRIN010046032">
    <property type="protein sequence ID" value="MEQ2207810.1"/>
    <property type="molecule type" value="Genomic_DNA"/>
</dbReference>
<dbReference type="PANTHER" id="PTHR10903:SF184">
    <property type="entry name" value="GTP-BINDING PROTEIN A"/>
    <property type="match status" value="1"/>
</dbReference>
<comment type="similarity">
    <text evidence="1">Belongs to the TRAFAC class TrmE-Era-EngA-EngB-Septin-like GTPase superfamily. AIG1/Toc34/Toc159-like paraseptin GTPase family. IAN subfamily.</text>
</comment>
<evidence type="ECO:0000256" key="2">
    <source>
        <dbReference type="ARBA" id="ARBA00022741"/>
    </source>
</evidence>
<protein>
    <recommendedName>
        <fullName evidence="4">AIG1-type G domain-containing protein</fullName>
    </recommendedName>
</protein>
<dbReference type="PANTHER" id="PTHR10903">
    <property type="entry name" value="GTPASE, IMAP FAMILY MEMBER-RELATED"/>
    <property type="match status" value="1"/>
</dbReference>
<dbReference type="Pfam" id="PF04548">
    <property type="entry name" value="AIG1"/>
    <property type="match status" value="2"/>
</dbReference>
<keyword evidence="6" id="KW-1185">Reference proteome</keyword>
<dbReference type="SUPFAM" id="SSF52540">
    <property type="entry name" value="P-loop containing nucleoside triphosphate hydrolases"/>
    <property type="match status" value="2"/>
</dbReference>
<comment type="caution">
    <text evidence="5">The sequence shown here is derived from an EMBL/GenBank/DDBJ whole genome shotgun (WGS) entry which is preliminary data.</text>
</comment>
<sequence>TTHQKPVSVEVKPDLFRVPAETSSFRCCSLGGFSQIFVDPEASDMDSRSDPDLTIVLLGNSGVGKSSSGNTILGRAAFESKASFSPSNVPVRQEAGPVFGKPIQVVDTAGILEFEEQIKSCCEKVLQTFRPHLFLLVLKVDRFTTEQRKAVEAVIRVVGHQAFSCCFLLFTHGDSLKNTSLQDFIFKDDQSSLPDVVRRFSERFHMFNNEDRGRQQVQDLLVRSGHLNVSSAGNKLAGVFRNHGTGPADGGCIRLKERRIILIGPAGSGKSSAGNTLLGFHRFEPDCDFDGVRRGPECGSAEVDGVQLTVVDSAGLPGEGLTLDQLVREISTTMDLAEPGPHVFVFVVKIGWPSGGDSRLLRIVTQLLHGNLSKHAVVLFTHGDALGGRSLWDRIRSNCCVSELVSRCAGRHCVLDNTRTGDHLQVERFLRLIDETIEGNSGRHCSPETFRQADRKWSRDPDPGQALCSRLWIGLCKCFPAGPGLLRVLSAAGSVQTLLIDIDILSILLLIPLGYIQSLRT</sequence>
<dbReference type="InterPro" id="IPR027417">
    <property type="entry name" value="P-loop_NTPase"/>
</dbReference>
<reference evidence="5 6" key="1">
    <citation type="submission" date="2021-06" db="EMBL/GenBank/DDBJ databases">
        <authorList>
            <person name="Palmer J.M."/>
        </authorList>
    </citation>
    <scope>NUCLEOTIDE SEQUENCE [LARGE SCALE GENOMIC DNA]</scope>
    <source>
        <strain evidence="5 6">XC_2019</strain>
        <tissue evidence="5">Muscle</tissue>
    </source>
</reference>